<dbReference type="EMBL" id="VUJX02000003">
    <property type="protein sequence ID" value="KAL0939190.1"/>
    <property type="molecule type" value="Genomic_DNA"/>
</dbReference>
<evidence type="ECO:0000313" key="1">
    <source>
        <dbReference type="EMBL" id="KAL0939190.1"/>
    </source>
</evidence>
<comment type="caution">
    <text evidence="1">The sequence shown here is derived from an EMBL/GenBank/DDBJ whole genome shotgun (WGS) entry which is preliminary data.</text>
</comment>
<protein>
    <submittedName>
        <fullName evidence="1">Uncharacterized protein</fullName>
    </submittedName>
</protein>
<proteinExistence type="predicted"/>
<name>A0ACC3Z551_COLTU</name>
<keyword evidence="2" id="KW-1185">Reference proteome</keyword>
<reference evidence="1 2" key="1">
    <citation type="journal article" date="2020" name="Phytopathology">
        <title>Genome Sequence Resources of Colletotrichum truncatum, C. plurivorum, C. musicola, and C. sojae: Four Species Pathogenic to Soybean (Glycine max).</title>
        <authorList>
            <person name="Rogerio F."/>
            <person name="Boufleur T.R."/>
            <person name="Ciampi-Guillardi M."/>
            <person name="Sukno S.A."/>
            <person name="Thon M.R."/>
            <person name="Massola Junior N.S."/>
            <person name="Baroncelli R."/>
        </authorList>
    </citation>
    <scope>NUCLEOTIDE SEQUENCE [LARGE SCALE GENOMIC DNA]</scope>
    <source>
        <strain evidence="1 2">CMES1059</strain>
    </source>
</reference>
<sequence>MRRSSPQLSLSPTTQRRRSRTSKTPETAAAAVGPRANLARRACDACRARRRKCHFDDVQSPTSAPLAQQCRDCARLGIACSFLVPTRPRGPKRRKRLPSMSDNSDSEHPHETETPRAEKLPSQPALSHEPVLVLPEDEPRLPGRPSQVIPSCEASHHVANGPSPHATVAVQTESPSISGPGFPTDELCSRALINIMMADYLDLVYPLVPVVHRPSFRHDLAKNRDVTDPDFLALLVSLVSLTVGLLPSRFRVYRTVDPEAGMRYETRTAFINCCAEICMRQRDASYWNHINFRKWAVSYVLSVACFQTGQANRSRMFDIEFYQLGRLLGLHRISDYEGLNCIETQLRKKAFWMLFYAWAHSKVQSGRSDHLTYFNPNELREVNFEALMPLDVDDEQIFETRIVPSSASIVSPGTPCNAPQEPRPPLTLASGFILHSEVFLKGLREAMYNVGCECELRRGPAVRLSRLRDLLQELRYMLDDAPGPMRQWASSESFDAAPVTPRYDGGSQPAVSSYDSPTADHTRSSEPGSYAKIIQGQAEIMRANIHVTHLWLQSILLEQIDVVLQESAIGPNAAMGSDDVTAALKANWTEREDICRQMLHLLHSIPYVYLEPNGLYLTYKVRDVAVTLLNCPFEAHERPTRRAAEYMRDFTRALCRLDRSEIVNTNSLKSWVDVDREVTSRSCGPLP</sequence>
<organism evidence="1 2">
    <name type="scientific">Colletotrichum truncatum</name>
    <name type="common">Anthracnose fungus</name>
    <name type="synonym">Colletotrichum capsici</name>
    <dbReference type="NCBI Taxonomy" id="5467"/>
    <lineage>
        <taxon>Eukaryota</taxon>
        <taxon>Fungi</taxon>
        <taxon>Dikarya</taxon>
        <taxon>Ascomycota</taxon>
        <taxon>Pezizomycotina</taxon>
        <taxon>Sordariomycetes</taxon>
        <taxon>Hypocreomycetidae</taxon>
        <taxon>Glomerellales</taxon>
        <taxon>Glomerellaceae</taxon>
        <taxon>Colletotrichum</taxon>
        <taxon>Colletotrichum truncatum species complex</taxon>
    </lineage>
</organism>
<gene>
    <name evidence="1" type="ORF">CTRU02_205800</name>
</gene>
<dbReference type="Proteomes" id="UP000805649">
    <property type="component" value="Unassembled WGS sequence"/>
</dbReference>
<accession>A0ACC3Z551</accession>
<evidence type="ECO:0000313" key="2">
    <source>
        <dbReference type="Proteomes" id="UP000805649"/>
    </source>
</evidence>